<protein>
    <submittedName>
        <fullName evidence="1">Uncharacterized protein</fullName>
    </submittedName>
</protein>
<dbReference type="AlphaFoldDB" id="A0A9Q6MTZ1"/>
<dbReference type="RefSeq" id="WP_158256875.1">
    <property type="nucleotide sequence ID" value="NZ_PZFQ01000101.1"/>
</dbReference>
<dbReference type="EMBL" id="PZFQ01000101">
    <property type="protein sequence ID" value="PTI73239.1"/>
    <property type="molecule type" value="Genomic_DNA"/>
</dbReference>
<evidence type="ECO:0000313" key="1">
    <source>
        <dbReference type="EMBL" id="PTI73239.1"/>
    </source>
</evidence>
<organism evidence="1 2">
    <name type="scientific">Staphylococcus succinus</name>
    <dbReference type="NCBI Taxonomy" id="61015"/>
    <lineage>
        <taxon>Bacteria</taxon>
        <taxon>Bacillati</taxon>
        <taxon>Bacillota</taxon>
        <taxon>Bacilli</taxon>
        <taxon>Bacillales</taxon>
        <taxon>Staphylococcaceae</taxon>
        <taxon>Staphylococcus</taxon>
    </lineage>
</organism>
<proteinExistence type="predicted"/>
<name>A0A9Q6MTZ1_9STAP</name>
<dbReference type="Proteomes" id="UP000241960">
    <property type="component" value="Unassembled WGS sequence"/>
</dbReference>
<feature type="non-terminal residue" evidence="1">
    <location>
        <position position="1"/>
    </location>
</feature>
<sequence length="93" mass="11494">QLESDVLEKMKLRNDKKFSNKELKKDQNVKSLYRYVYEELKKKSLNPKYLEISYEIEYLPNFKDRNRVNKEIRIEKLPVYDTREWSEKSETNK</sequence>
<evidence type="ECO:0000313" key="2">
    <source>
        <dbReference type="Proteomes" id="UP000241960"/>
    </source>
</evidence>
<comment type="caution">
    <text evidence="1">The sequence shown here is derived from an EMBL/GenBank/DDBJ whole genome shotgun (WGS) entry which is preliminary data.</text>
</comment>
<gene>
    <name evidence="1" type="ORF">BU058_13350</name>
</gene>
<accession>A0A9Q6MTZ1</accession>
<reference evidence="1 2" key="1">
    <citation type="journal article" date="2016" name="Front. Microbiol.">
        <title>Comprehensive Phylogenetic Analysis of Bovine Non-aureus Staphylococci Species Based on Whole-Genome Sequencing.</title>
        <authorList>
            <person name="Naushad S."/>
            <person name="Barkema H.W."/>
            <person name="Luby C."/>
            <person name="Condas L.A."/>
            <person name="Nobrega D.B."/>
            <person name="Carson D.A."/>
            <person name="De Buck J."/>
        </authorList>
    </citation>
    <scope>NUCLEOTIDE SEQUENCE [LARGE SCALE GENOMIC DNA]</scope>
    <source>
        <strain evidence="1 2">SNUC 1231</strain>
    </source>
</reference>